<dbReference type="GO" id="GO:0006012">
    <property type="term" value="P:galactose metabolic process"/>
    <property type="evidence" value="ECO:0007669"/>
    <property type="project" value="InterPro"/>
</dbReference>
<dbReference type="InterPro" id="IPR019741">
    <property type="entry name" value="Galactokinase_CS"/>
</dbReference>
<evidence type="ECO:0000259" key="6">
    <source>
        <dbReference type="Pfam" id="PF00288"/>
    </source>
</evidence>
<dbReference type="InterPro" id="IPR020568">
    <property type="entry name" value="Ribosomal_Su5_D2-typ_SF"/>
</dbReference>
<keyword evidence="5" id="KW-0067">ATP-binding</keyword>
<proteinExistence type="inferred from homology"/>
<dbReference type="SUPFAM" id="SSF54211">
    <property type="entry name" value="Ribosomal protein S5 domain 2-like"/>
    <property type="match status" value="1"/>
</dbReference>
<organism evidence="8">
    <name type="scientific">marine sediment metagenome</name>
    <dbReference type="NCBI Taxonomy" id="412755"/>
    <lineage>
        <taxon>unclassified sequences</taxon>
        <taxon>metagenomes</taxon>
        <taxon>ecological metagenomes</taxon>
    </lineage>
</organism>
<feature type="non-terminal residue" evidence="8">
    <location>
        <position position="169"/>
    </location>
</feature>
<dbReference type="Pfam" id="PF00288">
    <property type="entry name" value="GHMP_kinases_N"/>
    <property type="match status" value="1"/>
</dbReference>
<gene>
    <name evidence="8" type="ORF">S01H1_80694</name>
</gene>
<dbReference type="PROSITE" id="PS00106">
    <property type="entry name" value="GALACTOKINASE"/>
    <property type="match status" value="1"/>
</dbReference>
<dbReference type="GO" id="GO:0005829">
    <property type="term" value="C:cytosol"/>
    <property type="evidence" value="ECO:0007669"/>
    <property type="project" value="TreeGrafter"/>
</dbReference>
<dbReference type="GO" id="GO:0005524">
    <property type="term" value="F:ATP binding"/>
    <property type="evidence" value="ECO:0007669"/>
    <property type="project" value="UniProtKB-KW"/>
</dbReference>
<dbReference type="InterPro" id="IPR006204">
    <property type="entry name" value="GHMP_kinase_N_dom"/>
</dbReference>
<dbReference type="AlphaFoldDB" id="X0ZMR2"/>
<dbReference type="PROSITE" id="PS00627">
    <property type="entry name" value="GHMP_KINASES_ATP"/>
    <property type="match status" value="1"/>
</dbReference>
<feature type="domain" description="GHMP kinase N-terminal" evidence="6">
    <location>
        <begin position="92"/>
        <end position="169"/>
    </location>
</feature>
<dbReference type="InterPro" id="IPR006203">
    <property type="entry name" value="GHMP_knse_ATP-bd_CS"/>
</dbReference>
<evidence type="ECO:0008006" key="9">
    <source>
        <dbReference type="Google" id="ProtNLM"/>
    </source>
</evidence>
<dbReference type="Gene3D" id="3.30.230.10">
    <property type="match status" value="1"/>
</dbReference>
<evidence type="ECO:0000256" key="5">
    <source>
        <dbReference type="ARBA" id="ARBA00022840"/>
    </source>
</evidence>
<evidence type="ECO:0000256" key="2">
    <source>
        <dbReference type="ARBA" id="ARBA00022679"/>
    </source>
</evidence>
<dbReference type="FunFam" id="3.30.230.10:FF:000017">
    <property type="entry name" value="Galactokinase"/>
    <property type="match status" value="1"/>
</dbReference>
<keyword evidence="4" id="KW-0418">Kinase</keyword>
<evidence type="ECO:0000313" key="8">
    <source>
        <dbReference type="EMBL" id="GAG49456.1"/>
    </source>
</evidence>
<protein>
    <recommendedName>
        <fullName evidence="9">Galactokinase N-terminal domain-containing protein</fullName>
    </recommendedName>
</protein>
<evidence type="ECO:0000256" key="4">
    <source>
        <dbReference type="ARBA" id="ARBA00022777"/>
    </source>
</evidence>
<dbReference type="PRINTS" id="PR00959">
    <property type="entry name" value="MEVGALKINASE"/>
</dbReference>
<reference evidence="8" key="1">
    <citation type="journal article" date="2014" name="Front. Microbiol.">
        <title>High frequency of phylogenetically diverse reductive dehalogenase-homologous genes in deep subseafloor sedimentary metagenomes.</title>
        <authorList>
            <person name="Kawai M."/>
            <person name="Futagami T."/>
            <person name="Toyoda A."/>
            <person name="Takaki Y."/>
            <person name="Nishi S."/>
            <person name="Hori S."/>
            <person name="Arai W."/>
            <person name="Tsubouchi T."/>
            <person name="Morono Y."/>
            <person name="Uchiyama I."/>
            <person name="Ito T."/>
            <person name="Fujiyama A."/>
            <person name="Inagaki F."/>
            <person name="Takami H."/>
        </authorList>
    </citation>
    <scope>NUCLEOTIDE SEQUENCE</scope>
    <source>
        <strain evidence="8">Expedition CK06-06</strain>
    </source>
</reference>
<dbReference type="PANTHER" id="PTHR10457">
    <property type="entry name" value="MEVALONATE KINASE/GALACTOKINASE"/>
    <property type="match status" value="1"/>
</dbReference>
<accession>X0ZMR2</accession>
<dbReference type="PANTHER" id="PTHR10457:SF7">
    <property type="entry name" value="GALACTOKINASE-RELATED"/>
    <property type="match status" value="1"/>
</dbReference>
<evidence type="ECO:0000256" key="3">
    <source>
        <dbReference type="ARBA" id="ARBA00022741"/>
    </source>
</evidence>
<comment type="similarity">
    <text evidence="1">Belongs to the GHMP kinase family. GalK subfamily.</text>
</comment>
<evidence type="ECO:0000259" key="7">
    <source>
        <dbReference type="Pfam" id="PF10509"/>
    </source>
</evidence>
<dbReference type="Pfam" id="PF10509">
    <property type="entry name" value="GalKase_gal_bdg"/>
    <property type="match status" value="1"/>
</dbReference>
<dbReference type="InterPro" id="IPR000705">
    <property type="entry name" value="Galactokinase"/>
</dbReference>
<dbReference type="InterPro" id="IPR019539">
    <property type="entry name" value="GalKase_N"/>
</dbReference>
<sequence>MDRLTISEAFSARFGHTCEALARAPGRVNLIGEHTDYNDGYVLPIALEFCTWVGCARRQDGVGYAVSLNLSDEQSWPLDDWNAEERPHWTSYVAGIADLLRRRGASLDGFDLLIRSEVPVGGGLSSSAALEVATALALTSITGVSLAPMELADLCREAEHAFAGVPCGI</sequence>
<dbReference type="EMBL" id="BARS01054516">
    <property type="protein sequence ID" value="GAG49456.1"/>
    <property type="molecule type" value="Genomic_DNA"/>
</dbReference>
<keyword evidence="3" id="KW-0547">Nucleotide-binding</keyword>
<dbReference type="InterPro" id="IPR014721">
    <property type="entry name" value="Ribsml_uS5_D2-typ_fold_subgr"/>
</dbReference>
<name>X0ZMR2_9ZZZZ</name>
<feature type="domain" description="Galactokinase N-terminal" evidence="7">
    <location>
        <begin position="8"/>
        <end position="56"/>
    </location>
</feature>
<dbReference type="PRINTS" id="PR00473">
    <property type="entry name" value="GALCTOKINASE"/>
</dbReference>
<evidence type="ECO:0000256" key="1">
    <source>
        <dbReference type="ARBA" id="ARBA00006566"/>
    </source>
</evidence>
<keyword evidence="2" id="KW-0808">Transferase</keyword>
<dbReference type="GO" id="GO:0004335">
    <property type="term" value="F:galactokinase activity"/>
    <property type="evidence" value="ECO:0007669"/>
    <property type="project" value="InterPro"/>
</dbReference>
<comment type="caution">
    <text evidence="8">The sequence shown here is derived from an EMBL/GenBank/DDBJ whole genome shotgun (WGS) entry which is preliminary data.</text>
</comment>